<evidence type="ECO:0000313" key="4">
    <source>
        <dbReference type="Proteomes" id="UP000310158"/>
    </source>
</evidence>
<keyword evidence="2" id="KW-0812">Transmembrane</keyword>
<organism evidence="3 4">
    <name type="scientific">Bondarzewia mesenterica</name>
    <dbReference type="NCBI Taxonomy" id="1095465"/>
    <lineage>
        <taxon>Eukaryota</taxon>
        <taxon>Fungi</taxon>
        <taxon>Dikarya</taxon>
        <taxon>Basidiomycota</taxon>
        <taxon>Agaricomycotina</taxon>
        <taxon>Agaricomycetes</taxon>
        <taxon>Russulales</taxon>
        <taxon>Bondarzewiaceae</taxon>
        <taxon>Bondarzewia</taxon>
    </lineage>
</organism>
<feature type="region of interest" description="Disordered" evidence="1">
    <location>
        <begin position="88"/>
        <end position="132"/>
    </location>
</feature>
<keyword evidence="2" id="KW-0472">Membrane</keyword>
<accession>A0A4V3XF37</accession>
<protein>
    <submittedName>
        <fullName evidence="3">Uncharacterized protein</fullName>
    </submittedName>
</protein>
<dbReference type="OrthoDB" id="3069532at2759"/>
<evidence type="ECO:0000256" key="2">
    <source>
        <dbReference type="SAM" id="Phobius"/>
    </source>
</evidence>
<feature type="region of interest" description="Disordered" evidence="1">
    <location>
        <begin position="184"/>
        <end position="209"/>
    </location>
</feature>
<keyword evidence="4" id="KW-1185">Reference proteome</keyword>
<comment type="caution">
    <text evidence="3">The sequence shown here is derived from an EMBL/GenBank/DDBJ whole genome shotgun (WGS) entry which is preliminary data.</text>
</comment>
<dbReference type="AlphaFoldDB" id="A0A4V3XF37"/>
<feature type="compositionally biased region" description="Basic and acidic residues" evidence="1">
    <location>
        <begin position="95"/>
        <end position="123"/>
    </location>
</feature>
<evidence type="ECO:0000256" key="1">
    <source>
        <dbReference type="SAM" id="MobiDB-lite"/>
    </source>
</evidence>
<proteinExistence type="predicted"/>
<keyword evidence="2" id="KW-1133">Transmembrane helix</keyword>
<name>A0A4V3XF37_9AGAM</name>
<feature type="compositionally biased region" description="Basic and acidic residues" evidence="1">
    <location>
        <begin position="184"/>
        <end position="193"/>
    </location>
</feature>
<feature type="transmembrane region" description="Helical" evidence="2">
    <location>
        <begin position="48"/>
        <end position="68"/>
    </location>
</feature>
<gene>
    <name evidence="3" type="ORF">EW146_g4563</name>
</gene>
<dbReference type="Proteomes" id="UP000310158">
    <property type="component" value="Unassembled WGS sequence"/>
</dbReference>
<sequence length="440" mass="51171">MSFFYNLTARAHSSANTTVSPSPSSDESRSSLTLIVTHPLLRTISKDIFTGQIIATLIVLAFIAVFLLREWISQNARPGVFEDGDLLAEGEEQEEREREVAREWEREREREREREQEQERERQMQMQRVAPPEPIQLPQIERPMKNLPLRPPSMPARERDDASGIADDIDADLERLIDAWKVDKKGKGKEKQVGDGSSRQWLPWPPEGRDPERLKSLLAQWAANATFKAFAQQAMSVSILRDYEACEMEWLGAMEAFRLPSEDAASDRQTYYLRGLKPLKPPPPVFDEDQQPFNDCERRHHLHRRLLYERLREESEAEGEEPIPFPDELVDVRLEPDRQSVSKVSRQLLARRSPDVIRAHTAFGGRGSYGAGGRHRWRKKKWPSGRRAILPASLFKMTMPWMTRSRRYQLDHRILRWCITSRIKFDRRLGTNPKSLRIFS</sequence>
<reference evidence="3 4" key="1">
    <citation type="submission" date="2019-02" db="EMBL/GenBank/DDBJ databases">
        <title>Genome sequencing of the rare red list fungi Bondarzewia mesenterica.</title>
        <authorList>
            <person name="Buettner E."/>
            <person name="Kellner H."/>
        </authorList>
    </citation>
    <scope>NUCLEOTIDE SEQUENCE [LARGE SCALE GENOMIC DNA]</scope>
    <source>
        <strain evidence="3 4">DSM 108281</strain>
    </source>
</reference>
<evidence type="ECO:0000313" key="3">
    <source>
        <dbReference type="EMBL" id="THH16003.1"/>
    </source>
</evidence>
<dbReference type="EMBL" id="SGPL01000180">
    <property type="protein sequence ID" value="THH16003.1"/>
    <property type="molecule type" value="Genomic_DNA"/>
</dbReference>